<evidence type="ECO:0000313" key="7">
    <source>
        <dbReference type="Proteomes" id="UP000603865"/>
    </source>
</evidence>
<evidence type="ECO:0000256" key="1">
    <source>
        <dbReference type="ARBA" id="ARBA00003487"/>
    </source>
</evidence>
<comment type="similarity">
    <text evidence="3">Belongs to the MoaB/Mog family.</text>
</comment>
<dbReference type="SMART" id="SM00852">
    <property type="entry name" value="MoCF_biosynth"/>
    <property type="match status" value="1"/>
</dbReference>
<dbReference type="PANTHER" id="PTHR43232">
    <property type="entry name" value="MOLYBDENUM COFACTOR BIOSYNTHESIS PROTEIN B"/>
    <property type="match status" value="1"/>
</dbReference>
<gene>
    <name evidence="6" type="ORF">GCM10008957_08340</name>
</gene>
<evidence type="ECO:0000256" key="3">
    <source>
        <dbReference type="ARBA" id="ARBA00006112"/>
    </source>
</evidence>
<dbReference type="SUPFAM" id="SSF53218">
    <property type="entry name" value="Molybdenum cofactor biosynthesis proteins"/>
    <property type="match status" value="1"/>
</dbReference>
<dbReference type="CDD" id="cd00886">
    <property type="entry name" value="MogA_MoaB"/>
    <property type="match status" value="1"/>
</dbReference>
<sequence>MGREEHQEAAQGAVKVGVLTISDTRTQDTDNSGQYLMQQLQESGHEVVEYRIVKDDALEIRSALNAMMKTAQVILSSGGTGITGRDVTIPVVESLLTKPMPGFGELFRMLSYQQVKGAAMLSRAVGGLARNTLIFALPGSQNAAQTAWEGLLRDELSHLVFEMTRQPQPLSGSSVSLPSGSGPLHVLGGYVEDAEGAADVLEVEPPRI</sequence>
<proteinExistence type="inferred from homology"/>
<dbReference type="EMBL" id="BMQL01000003">
    <property type="protein sequence ID" value="GGQ98329.1"/>
    <property type="molecule type" value="Genomic_DNA"/>
</dbReference>
<comment type="function">
    <text evidence="1">May be involved in the biosynthesis of molybdopterin.</text>
</comment>
<evidence type="ECO:0000313" key="6">
    <source>
        <dbReference type="EMBL" id="GGQ98329.1"/>
    </source>
</evidence>
<evidence type="ECO:0000259" key="5">
    <source>
        <dbReference type="SMART" id="SM00852"/>
    </source>
</evidence>
<dbReference type="RefSeq" id="WP_189088258.1">
    <property type="nucleotide sequence ID" value="NZ_BMQL01000003.1"/>
</dbReference>
<dbReference type="FunFam" id="3.40.980.10:FF:000006">
    <property type="entry name" value="Molybdenum cofactor biosynthesis protein B"/>
    <property type="match status" value="1"/>
</dbReference>
<dbReference type="InterPro" id="IPR012245">
    <property type="entry name" value="MoaB"/>
</dbReference>
<organism evidence="6 7">
    <name type="scientific">Deinococcus ruber</name>
    <dbReference type="NCBI Taxonomy" id="1848197"/>
    <lineage>
        <taxon>Bacteria</taxon>
        <taxon>Thermotogati</taxon>
        <taxon>Deinococcota</taxon>
        <taxon>Deinococci</taxon>
        <taxon>Deinococcales</taxon>
        <taxon>Deinococcaceae</taxon>
        <taxon>Deinococcus</taxon>
    </lineage>
</organism>
<evidence type="ECO:0000256" key="2">
    <source>
        <dbReference type="ARBA" id="ARBA00005046"/>
    </source>
</evidence>
<dbReference type="GO" id="GO:0006777">
    <property type="term" value="P:Mo-molybdopterin cofactor biosynthetic process"/>
    <property type="evidence" value="ECO:0007669"/>
    <property type="project" value="InterPro"/>
</dbReference>
<reference evidence="6" key="2">
    <citation type="submission" date="2020-09" db="EMBL/GenBank/DDBJ databases">
        <authorList>
            <person name="Sun Q."/>
            <person name="Ohkuma M."/>
        </authorList>
    </citation>
    <scope>NUCLEOTIDE SEQUENCE</scope>
    <source>
        <strain evidence="6">JCM 31311</strain>
    </source>
</reference>
<dbReference type="GO" id="GO:0005829">
    <property type="term" value="C:cytosol"/>
    <property type="evidence" value="ECO:0007669"/>
    <property type="project" value="TreeGrafter"/>
</dbReference>
<accession>A0A918BZI8</accession>
<comment type="pathway">
    <text evidence="2">Cofactor biosynthesis; molybdopterin biosynthesis.</text>
</comment>
<dbReference type="NCBIfam" id="TIGR00177">
    <property type="entry name" value="molyb_syn"/>
    <property type="match status" value="1"/>
</dbReference>
<feature type="domain" description="MoaB/Mog" evidence="5">
    <location>
        <begin position="17"/>
        <end position="159"/>
    </location>
</feature>
<comment type="caution">
    <text evidence="6">The sequence shown here is derived from an EMBL/GenBank/DDBJ whole genome shotgun (WGS) entry which is preliminary data.</text>
</comment>
<reference evidence="6" key="1">
    <citation type="journal article" date="2014" name="Int. J. Syst. Evol. Microbiol.">
        <title>Complete genome sequence of Corynebacterium casei LMG S-19264T (=DSM 44701T), isolated from a smear-ripened cheese.</title>
        <authorList>
            <consortium name="US DOE Joint Genome Institute (JGI-PGF)"/>
            <person name="Walter F."/>
            <person name="Albersmeier A."/>
            <person name="Kalinowski J."/>
            <person name="Ruckert C."/>
        </authorList>
    </citation>
    <scope>NUCLEOTIDE SEQUENCE</scope>
    <source>
        <strain evidence="6">JCM 31311</strain>
    </source>
</reference>
<dbReference type="InterPro" id="IPR001453">
    <property type="entry name" value="MoaB/Mog_dom"/>
</dbReference>
<name>A0A918BZI8_9DEIO</name>
<dbReference type="InterPro" id="IPR036425">
    <property type="entry name" value="MoaB/Mog-like_dom_sf"/>
</dbReference>
<dbReference type="Proteomes" id="UP000603865">
    <property type="component" value="Unassembled WGS sequence"/>
</dbReference>
<keyword evidence="7" id="KW-1185">Reference proteome</keyword>
<protein>
    <recommendedName>
        <fullName evidence="4">Molybdenum cofactor biosynthesis protein B</fullName>
    </recommendedName>
</protein>
<dbReference type="Pfam" id="PF00994">
    <property type="entry name" value="MoCF_biosynth"/>
    <property type="match status" value="1"/>
</dbReference>
<dbReference type="Gene3D" id="3.40.980.10">
    <property type="entry name" value="MoaB/Mog-like domain"/>
    <property type="match status" value="1"/>
</dbReference>
<dbReference type="PANTHER" id="PTHR43232:SF2">
    <property type="entry name" value="MOLYBDENUM COFACTOR BIOSYNTHESIS PROTEIN B"/>
    <property type="match status" value="1"/>
</dbReference>
<dbReference type="AlphaFoldDB" id="A0A918BZI8"/>
<evidence type="ECO:0000256" key="4">
    <source>
        <dbReference type="ARBA" id="ARBA00015262"/>
    </source>
</evidence>